<evidence type="ECO:0000259" key="13">
    <source>
        <dbReference type="PROSITE" id="PS50885"/>
    </source>
</evidence>
<dbReference type="SMART" id="SM00304">
    <property type="entry name" value="HAMP"/>
    <property type="match status" value="1"/>
</dbReference>
<dbReference type="Pfam" id="PF02518">
    <property type="entry name" value="HATPase_c"/>
    <property type="match status" value="1"/>
</dbReference>
<dbReference type="InterPro" id="IPR036097">
    <property type="entry name" value="HisK_dim/P_sf"/>
</dbReference>
<sequence length="465" mass="50437">MAGPRQAGFSVRQRLTAAVAALTTAALVAVGVMLYVVESRRITESIDRSLAQEVGELRALQADGVDPDTRQPFGTPERLVRSFLSRNLPDPEEMLWMFPSTGEASYVGESDSRLQRSPAFRTLVDDLRADGGTRNLTISGHDYRVAVQPVVQGTGNVAFVVSHDVSASREPLRELLLTYTLLAALSVLLIAAVASWLAGRLLQPLRHLRETAQGITEGDLSGRLQVTGRDDLTDLQRTFNAMLDRLEDAFATQRRLLDDAAHELRTPLTVLRGHLEVVDPEDPQDVADTRALLLDEIDRMARLVTDLLLLAKARRPDFVRTEPTDLPALTTGALERARGLADRHWSLDETAEGTAELDAQRLTQALLQLAENAVHHTVAGDEIAVGSRWHDGALELWVRDSGPGVPVELRPTIFDRFAQGSDAGEGFGLGLSIVTAIAEAHGGRVVLDDTTTGASFRIVLPGGAS</sequence>
<dbReference type="SMART" id="SM00387">
    <property type="entry name" value="HATPase_c"/>
    <property type="match status" value="1"/>
</dbReference>
<keyword evidence="9" id="KW-0902">Two-component regulatory system</keyword>
<dbReference type="Pfam" id="PF00512">
    <property type="entry name" value="HisKA"/>
    <property type="match status" value="1"/>
</dbReference>
<gene>
    <name evidence="14" type="ORF">FHP06_03470</name>
</gene>
<comment type="caution">
    <text evidence="14">The sequence shown here is derived from an EMBL/GenBank/DDBJ whole genome shotgun (WGS) entry which is preliminary data.</text>
</comment>
<dbReference type="GO" id="GO:0000155">
    <property type="term" value="F:phosphorelay sensor kinase activity"/>
    <property type="evidence" value="ECO:0007669"/>
    <property type="project" value="InterPro"/>
</dbReference>
<reference evidence="14 15" key="1">
    <citation type="submission" date="2019-06" db="EMBL/GenBank/DDBJ databases">
        <title>Aeromicrobium sp. nov., isolated from a maize field.</title>
        <authorList>
            <person name="Lin S.-Y."/>
            <person name="Tsai C.-F."/>
            <person name="Young C.-C."/>
        </authorList>
    </citation>
    <scope>NUCLEOTIDE SEQUENCE [LARGE SCALE GENOMIC DNA]</scope>
    <source>
        <strain evidence="14 15">CC-CFT486</strain>
    </source>
</reference>
<dbReference type="InterPro" id="IPR003660">
    <property type="entry name" value="HAMP_dom"/>
</dbReference>
<dbReference type="CDD" id="cd00075">
    <property type="entry name" value="HATPase"/>
    <property type="match status" value="1"/>
</dbReference>
<comment type="subcellular location">
    <subcellularLocation>
        <location evidence="2">Cell membrane</location>
    </subcellularLocation>
</comment>
<dbReference type="EMBL" id="VDUX01000001">
    <property type="protein sequence ID" value="TXL63298.1"/>
    <property type="molecule type" value="Genomic_DNA"/>
</dbReference>
<dbReference type="OrthoDB" id="9786919at2"/>
<feature type="transmembrane region" description="Helical" evidence="11">
    <location>
        <begin position="15"/>
        <end position="37"/>
    </location>
</feature>
<feature type="domain" description="HAMP" evidence="13">
    <location>
        <begin position="199"/>
        <end position="251"/>
    </location>
</feature>
<dbReference type="RefSeq" id="WP_147683780.1">
    <property type="nucleotide sequence ID" value="NZ_VDUX01000001.1"/>
</dbReference>
<comment type="catalytic activity">
    <reaction evidence="1">
        <text>ATP + protein L-histidine = ADP + protein N-phospho-L-histidine.</text>
        <dbReference type="EC" id="2.7.13.3"/>
    </reaction>
</comment>
<dbReference type="PANTHER" id="PTHR45436">
    <property type="entry name" value="SENSOR HISTIDINE KINASE YKOH"/>
    <property type="match status" value="1"/>
</dbReference>
<dbReference type="InterPro" id="IPR005467">
    <property type="entry name" value="His_kinase_dom"/>
</dbReference>
<dbReference type="CDD" id="cd06225">
    <property type="entry name" value="HAMP"/>
    <property type="match status" value="1"/>
</dbReference>
<keyword evidence="5" id="KW-0808">Transferase</keyword>
<evidence type="ECO:0000313" key="14">
    <source>
        <dbReference type="EMBL" id="TXL63298.1"/>
    </source>
</evidence>
<keyword evidence="6 11" id="KW-0812">Transmembrane</keyword>
<keyword evidence="15" id="KW-1185">Reference proteome</keyword>
<dbReference type="InterPro" id="IPR036890">
    <property type="entry name" value="HATPase_C_sf"/>
</dbReference>
<evidence type="ECO:0000256" key="9">
    <source>
        <dbReference type="ARBA" id="ARBA00023012"/>
    </source>
</evidence>
<dbReference type="Pfam" id="PF00672">
    <property type="entry name" value="HAMP"/>
    <property type="match status" value="1"/>
</dbReference>
<evidence type="ECO:0000256" key="5">
    <source>
        <dbReference type="ARBA" id="ARBA00022679"/>
    </source>
</evidence>
<keyword evidence="8 11" id="KW-1133">Transmembrane helix</keyword>
<dbReference type="AlphaFoldDB" id="A0A5C8NPY8"/>
<organism evidence="14 15">
    <name type="scientific">Aeromicrobium terrae</name>
    <dbReference type="NCBI Taxonomy" id="2498846"/>
    <lineage>
        <taxon>Bacteria</taxon>
        <taxon>Bacillati</taxon>
        <taxon>Actinomycetota</taxon>
        <taxon>Actinomycetes</taxon>
        <taxon>Propionibacteriales</taxon>
        <taxon>Nocardioidaceae</taxon>
        <taxon>Aeromicrobium</taxon>
    </lineage>
</organism>
<dbReference type="SMART" id="SM00388">
    <property type="entry name" value="HisKA"/>
    <property type="match status" value="1"/>
</dbReference>
<dbReference type="Gene3D" id="3.30.565.10">
    <property type="entry name" value="Histidine kinase-like ATPase, C-terminal domain"/>
    <property type="match status" value="1"/>
</dbReference>
<dbReference type="InterPro" id="IPR050428">
    <property type="entry name" value="TCS_sensor_his_kinase"/>
</dbReference>
<dbReference type="InterPro" id="IPR003661">
    <property type="entry name" value="HisK_dim/P_dom"/>
</dbReference>
<dbReference type="Proteomes" id="UP000321571">
    <property type="component" value="Unassembled WGS sequence"/>
</dbReference>
<keyword evidence="7" id="KW-0418">Kinase</keyword>
<evidence type="ECO:0000259" key="12">
    <source>
        <dbReference type="PROSITE" id="PS50109"/>
    </source>
</evidence>
<evidence type="ECO:0000256" key="2">
    <source>
        <dbReference type="ARBA" id="ARBA00004236"/>
    </source>
</evidence>
<feature type="domain" description="Histidine kinase" evidence="12">
    <location>
        <begin position="259"/>
        <end position="464"/>
    </location>
</feature>
<evidence type="ECO:0000256" key="8">
    <source>
        <dbReference type="ARBA" id="ARBA00022989"/>
    </source>
</evidence>
<dbReference type="SUPFAM" id="SSF158472">
    <property type="entry name" value="HAMP domain-like"/>
    <property type="match status" value="1"/>
</dbReference>
<dbReference type="PROSITE" id="PS50885">
    <property type="entry name" value="HAMP"/>
    <property type="match status" value="1"/>
</dbReference>
<protein>
    <recommendedName>
        <fullName evidence="3">histidine kinase</fullName>
        <ecNumber evidence="3">2.7.13.3</ecNumber>
    </recommendedName>
</protein>
<dbReference type="EC" id="2.7.13.3" evidence="3"/>
<accession>A0A5C8NPY8</accession>
<evidence type="ECO:0000256" key="4">
    <source>
        <dbReference type="ARBA" id="ARBA00022553"/>
    </source>
</evidence>
<dbReference type="CDD" id="cd00082">
    <property type="entry name" value="HisKA"/>
    <property type="match status" value="1"/>
</dbReference>
<dbReference type="InterPro" id="IPR004358">
    <property type="entry name" value="Sig_transdc_His_kin-like_C"/>
</dbReference>
<dbReference type="Gene3D" id="1.10.287.130">
    <property type="match status" value="1"/>
</dbReference>
<dbReference type="PRINTS" id="PR00344">
    <property type="entry name" value="BCTRLSENSOR"/>
</dbReference>
<dbReference type="GO" id="GO:0005886">
    <property type="term" value="C:plasma membrane"/>
    <property type="evidence" value="ECO:0007669"/>
    <property type="project" value="UniProtKB-SubCell"/>
</dbReference>
<evidence type="ECO:0000256" key="3">
    <source>
        <dbReference type="ARBA" id="ARBA00012438"/>
    </source>
</evidence>
<dbReference type="InterPro" id="IPR003594">
    <property type="entry name" value="HATPase_dom"/>
</dbReference>
<dbReference type="Gene3D" id="6.10.340.10">
    <property type="match status" value="1"/>
</dbReference>
<evidence type="ECO:0000313" key="15">
    <source>
        <dbReference type="Proteomes" id="UP000321571"/>
    </source>
</evidence>
<keyword evidence="4" id="KW-0597">Phosphoprotein</keyword>
<evidence type="ECO:0000256" key="10">
    <source>
        <dbReference type="ARBA" id="ARBA00023136"/>
    </source>
</evidence>
<name>A0A5C8NPY8_9ACTN</name>
<dbReference type="PANTHER" id="PTHR45436:SF5">
    <property type="entry name" value="SENSOR HISTIDINE KINASE TRCS"/>
    <property type="match status" value="1"/>
</dbReference>
<dbReference type="SUPFAM" id="SSF55874">
    <property type="entry name" value="ATPase domain of HSP90 chaperone/DNA topoisomerase II/histidine kinase"/>
    <property type="match status" value="1"/>
</dbReference>
<evidence type="ECO:0000256" key="7">
    <source>
        <dbReference type="ARBA" id="ARBA00022777"/>
    </source>
</evidence>
<keyword evidence="10 11" id="KW-0472">Membrane</keyword>
<evidence type="ECO:0000256" key="11">
    <source>
        <dbReference type="SAM" id="Phobius"/>
    </source>
</evidence>
<evidence type="ECO:0000256" key="1">
    <source>
        <dbReference type="ARBA" id="ARBA00000085"/>
    </source>
</evidence>
<proteinExistence type="predicted"/>
<dbReference type="PROSITE" id="PS50109">
    <property type="entry name" value="HIS_KIN"/>
    <property type="match status" value="1"/>
</dbReference>
<dbReference type="SUPFAM" id="SSF47384">
    <property type="entry name" value="Homodimeric domain of signal transducing histidine kinase"/>
    <property type="match status" value="1"/>
</dbReference>
<evidence type="ECO:0000256" key="6">
    <source>
        <dbReference type="ARBA" id="ARBA00022692"/>
    </source>
</evidence>
<feature type="transmembrane region" description="Helical" evidence="11">
    <location>
        <begin position="176"/>
        <end position="198"/>
    </location>
</feature>